<dbReference type="InterPro" id="IPR011992">
    <property type="entry name" value="EF-hand-dom_pair"/>
</dbReference>
<dbReference type="InterPro" id="IPR050230">
    <property type="entry name" value="CALM/Myosin/TropC-like"/>
</dbReference>
<evidence type="ECO:0000313" key="4">
    <source>
        <dbReference type="EMBL" id="JAG32715.1"/>
    </source>
</evidence>
<dbReference type="Pfam" id="PF13405">
    <property type="entry name" value="EF-hand_6"/>
    <property type="match status" value="1"/>
</dbReference>
<dbReference type="PANTHER" id="PTHR23048:SF59">
    <property type="entry name" value="EF-HAND SUPERFAMILY PROTEIN"/>
    <property type="match status" value="1"/>
</dbReference>
<dbReference type="CDD" id="cd00051">
    <property type="entry name" value="EFh"/>
    <property type="match status" value="1"/>
</dbReference>
<dbReference type="SUPFAM" id="SSF47473">
    <property type="entry name" value="EF-hand"/>
    <property type="match status" value="1"/>
</dbReference>
<feature type="non-terminal residue" evidence="4">
    <location>
        <position position="1"/>
    </location>
</feature>
<accession>A0A0A9YT25</accession>
<keyword evidence="1" id="KW-0677">Repeat</keyword>
<reference evidence="4" key="1">
    <citation type="journal article" date="2014" name="PLoS ONE">
        <title>Transcriptome-Based Identification of ABC Transporters in the Western Tarnished Plant Bug Lygus hesperus.</title>
        <authorList>
            <person name="Hull J.J."/>
            <person name="Chaney K."/>
            <person name="Geib S.M."/>
            <person name="Fabrick J.A."/>
            <person name="Brent C.S."/>
            <person name="Walsh D."/>
            <person name="Lavine L.C."/>
        </authorList>
    </citation>
    <scope>NUCLEOTIDE SEQUENCE</scope>
</reference>
<feature type="domain" description="EF-hand" evidence="3">
    <location>
        <begin position="81"/>
        <end position="116"/>
    </location>
</feature>
<dbReference type="PANTHER" id="PTHR23048">
    <property type="entry name" value="MYOSIN LIGHT CHAIN 1, 3"/>
    <property type="match status" value="1"/>
</dbReference>
<evidence type="ECO:0000256" key="1">
    <source>
        <dbReference type="ARBA" id="ARBA00022737"/>
    </source>
</evidence>
<dbReference type="GO" id="GO:0005509">
    <property type="term" value="F:calcium ion binding"/>
    <property type="evidence" value="ECO:0007669"/>
    <property type="project" value="InterPro"/>
</dbReference>
<dbReference type="SMART" id="SM00054">
    <property type="entry name" value="EFh"/>
    <property type="match status" value="3"/>
</dbReference>
<dbReference type="PROSITE" id="PS00018">
    <property type="entry name" value="EF_HAND_1"/>
    <property type="match status" value="2"/>
</dbReference>
<keyword evidence="2" id="KW-0106">Calcium</keyword>
<evidence type="ECO:0000259" key="3">
    <source>
        <dbReference type="PROSITE" id="PS50222"/>
    </source>
</evidence>
<name>A0A0A9YT25_LYGHE</name>
<feature type="domain" description="EF-hand" evidence="3">
    <location>
        <begin position="12"/>
        <end position="47"/>
    </location>
</feature>
<dbReference type="Pfam" id="PF13499">
    <property type="entry name" value="EF-hand_7"/>
    <property type="match status" value="1"/>
</dbReference>
<dbReference type="EMBL" id="GBHO01010889">
    <property type="protein sequence ID" value="JAG32715.1"/>
    <property type="molecule type" value="Transcribed_RNA"/>
</dbReference>
<dbReference type="Gene3D" id="1.10.238.10">
    <property type="entry name" value="EF-hand"/>
    <property type="match status" value="2"/>
</dbReference>
<protein>
    <submittedName>
        <fullName evidence="4">Centrin-3</fullName>
    </submittedName>
</protein>
<dbReference type="PROSITE" id="PS50222">
    <property type="entry name" value="EF_HAND_2"/>
    <property type="match status" value="3"/>
</dbReference>
<reference evidence="4" key="2">
    <citation type="submission" date="2014-07" db="EMBL/GenBank/DDBJ databases">
        <authorList>
            <person name="Hull J."/>
        </authorList>
    </citation>
    <scope>NUCLEOTIDE SEQUENCE</scope>
</reference>
<gene>
    <name evidence="4" type="primary">CETN3_0</name>
    <name evidence="4" type="ORF">CM83_11208</name>
</gene>
<sequence>LKVKKLSMNNELSSQELLDLFQLFDTNKDDRIDRLEFQYALKSLGIELQESDIESITRKYPDTLSLHNFEEIVRKLITQQDPNLDIHNAFALFDENRTGTVSVSNLRRIARQLGQNVTEDEIQAMIDEFDRNGDGVIDEKEFAIIMKQASLL</sequence>
<dbReference type="AlphaFoldDB" id="A0A0A9YT25"/>
<feature type="domain" description="EF-hand" evidence="3">
    <location>
        <begin position="117"/>
        <end position="152"/>
    </location>
</feature>
<dbReference type="InterPro" id="IPR002048">
    <property type="entry name" value="EF_hand_dom"/>
</dbReference>
<dbReference type="GO" id="GO:0016460">
    <property type="term" value="C:myosin II complex"/>
    <property type="evidence" value="ECO:0007669"/>
    <property type="project" value="TreeGrafter"/>
</dbReference>
<organism evidence="4">
    <name type="scientific">Lygus hesperus</name>
    <name type="common">Western plant bug</name>
    <dbReference type="NCBI Taxonomy" id="30085"/>
    <lineage>
        <taxon>Eukaryota</taxon>
        <taxon>Metazoa</taxon>
        <taxon>Ecdysozoa</taxon>
        <taxon>Arthropoda</taxon>
        <taxon>Hexapoda</taxon>
        <taxon>Insecta</taxon>
        <taxon>Pterygota</taxon>
        <taxon>Neoptera</taxon>
        <taxon>Paraneoptera</taxon>
        <taxon>Hemiptera</taxon>
        <taxon>Heteroptera</taxon>
        <taxon>Panheteroptera</taxon>
        <taxon>Cimicomorpha</taxon>
        <taxon>Miridae</taxon>
        <taxon>Mirini</taxon>
        <taxon>Lygus</taxon>
    </lineage>
</organism>
<dbReference type="InterPro" id="IPR018247">
    <property type="entry name" value="EF_Hand_1_Ca_BS"/>
</dbReference>
<proteinExistence type="predicted"/>
<dbReference type="FunFam" id="1.10.238.10:FF:000003">
    <property type="entry name" value="Calmodulin A"/>
    <property type="match status" value="1"/>
</dbReference>
<evidence type="ECO:0000256" key="2">
    <source>
        <dbReference type="ARBA" id="ARBA00022837"/>
    </source>
</evidence>